<accession>A0ABW1APT3</accession>
<comment type="caution">
    <text evidence="2">The sequence shown here is derived from an EMBL/GenBank/DDBJ whole genome shotgun (WGS) entry which is preliminary data.</text>
</comment>
<sequence>MRKIELTGQFKRDYKREAKGQHRVTLDSDLKPVLQALACDQPLEPRHHDHAMTGDWKDHRDCHVRPDLVLRYRKPDAGTLQLVRLGSHSELGL</sequence>
<organism evidence="2 3">
    <name type="scientific">Thauera sinica</name>
    <dbReference type="NCBI Taxonomy" id="2665146"/>
    <lineage>
        <taxon>Bacteria</taxon>
        <taxon>Pseudomonadati</taxon>
        <taxon>Pseudomonadota</taxon>
        <taxon>Betaproteobacteria</taxon>
        <taxon>Rhodocyclales</taxon>
        <taxon>Zoogloeaceae</taxon>
        <taxon>Thauera</taxon>
    </lineage>
</organism>
<dbReference type="NCBIfam" id="TIGR02385">
    <property type="entry name" value="RelE_StbE"/>
    <property type="match status" value="1"/>
</dbReference>
<dbReference type="Gene3D" id="3.30.2310.20">
    <property type="entry name" value="RelE-like"/>
    <property type="match status" value="1"/>
</dbReference>
<evidence type="ECO:0000313" key="3">
    <source>
        <dbReference type="Proteomes" id="UP001595974"/>
    </source>
</evidence>
<keyword evidence="3" id="KW-1185">Reference proteome</keyword>
<dbReference type="InterPro" id="IPR004386">
    <property type="entry name" value="Toxin_YafQ-like"/>
</dbReference>
<name>A0ABW1APT3_9RHOO</name>
<reference evidence="3" key="1">
    <citation type="journal article" date="2019" name="Int. J. Syst. Evol. Microbiol.">
        <title>The Global Catalogue of Microorganisms (GCM) 10K type strain sequencing project: providing services to taxonomists for standard genome sequencing and annotation.</title>
        <authorList>
            <consortium name="The Broad Institute Genomics Platform"/>
            <consortium name="The Broad Institute Genome Sequencing Center for Infectious Disease"/>
            <person name="Wu L."/>
            <person name="Ma J."/>
        </authorList>
    </citation>
    <scope>NUCLEOTIDE SEQUENCE [LARGE SCALE GENOMIC DNA]</scope>
    <source>
        <strain evidence="3">SHR3</strain>
    </source>
</reference>
<dbReference type="InterPro" id="IPR007712">
    <property type="entry name" value="RelE/ParE_toxin"/>
</dbReference>
<dbReference type="Proteomes" id="UP001595974">
    <property type="component" value="Unassembled WGS sequence"/>
</dbReference>
<dbReference type="Pfam" id="PF15738">
    <property type="entry name" value="YafQ_toxin"/>
    <property type="match status" value="1"/>
</dbReference>
<dbReference type="InterPro" id="IPR035093">
    <property type="entry name" value="RelE/ParE_toxin_dom_sf"/>
</dbReference>
<proteinExistence type="predicted"/>
<dbReference type="PANTHER" id="PTHR40588">
    <property type="entry name" value="MRNA INTERFERASE TOXIN YAFQ"/>
    <property type="match status" value="1"/>
</dbReference>
<dbReference type="RefSeq" id="WP_096447507.1">
    <property type="nucleotide sequence ID" value="NZ_JBHSOG010000027.1"/>
</dbReference>
<keyword evidence="1" id="KW-1277">Toxin-antitoxin system</keyword>
<evidence type="ECO:0000313" key="2">
    <source>
        <dbReference type="EMBL" id="MFC5769235.1"/>
    </source>
</evidence>
<dbReference type="SUPFAM" id="SSF143011">
    <property type="entry name" value="RelE-like"/>
    <property type="match status" value="1"/>
</dbReference>
<dbReference type="PIRSF" id="PIRSF006156">
    <property type="entry name" value="YafQ"/>
    <property type="match status" value="1"/>
</dbReference>
<gene>
    <name evidence="2" type="ORF">ACFPTN_07590</name>
</gene>
<evidence type="ECO:0000256" key="1">
    <source>
        <dbReference type="ARBA" id="ARBA00022649"/>
    </source>
</evidence>
<protein>
    <submittedName>
        <fullName evidence="2">Type II toxin-antitoxin system YafQ family toxin</fullName>
    </submittedName>
</protein>
<dbReference type="PANTHER" id="PTHR40588:SF1">
    <property type="entry name" value="MRNA INTERFERASE TOXIN YAFQ"/>
    <property type="match status" value="1"/>
</dbReference>
<dbReference type="EMBL" id="JBHSOG010000027">
    <property type="protein sequence ID" value="MFC5769235.1"/>
    <property type="molecule type" value="Genomic_DNA"/>
</dbReference>